<sequence>MSMLIPGQNQLAEPAIIKVDEFEPLLAEFKAFVIDYVASRAPQSAAKLKVSLDNESELLTLALEAFCVRLQTHERKYNARIKQMLAWWATGSNLDARLADMGLERQVLDPGDSAAFPPVPPTLESDDDARLRYYLAPHAPAAGSRMQYRREVFTLGERPAVKVQSATPGVVTVTYTFDPDGYAAQIKDGNARRTAPGEVMVTVLSRDGDGTPSIDLLDGVRRHFARPDVRPETDLVTVQGAQIQPYKIRVVAKINAGPDSGLTQVAAQKLLQDYAESCHRLEGRVDPSWIDYAIHSAGAAQLQILEPLAPIISTAFQAPYCTGVEVEVRTL</sequence>
<dbReference type="EMBL" id="JXCQ01000018">
    <property type="protein sequence ID" value="KIR21999.1"/>
    <property type="molecule type" value="Genomic_DNA"/>
</dbReference>
<protein>
    <submittedName>
        <fullName evidence="1">Baseplate J-like protein</fullName>
    </submittedName>
</protein>
<evidence type="ECO:0000313" key="2">
    <source>
        <dbReference type="Proteomes" id="UP000032210"/>
    </source>
</evidence>
<dbReference type="InterPro" id="IPR014507">
    <property type="entry name" value="Baseplate_assembly_J_pred"/>
</dbReference>
<gene>
    <name evidence="1" type="ORF">PFLU3_25510</name>
</gene>
<organism evidence="1 2">
    <name type="scientific">Pseudomonas fluorescens</name>
    <dbReference type="NCBI Taxonomy" id="294"/>
    <lineage>
        <taxon>Bacteria</taxon>
        <taxon>Pseudomonadati</taxon>
        <taxon>Pseudomonadota</taxon>
        <taxon>Gammaproteobacteria</taxon>
        <taxon>Pseudomonadales</taxon>
        <taxon>Pseudomonadaceae</taxon>
        <taxon>Pseudomonas</taxon>
    </lineage>
</organism>
<accession>A0A0D0TIU1</accession>
<dbReference type="AlphaFoldDB" id="A0A0D0TIU1"/>
<reference evidence="1 2" key="1">
    <citation type="submission" date="2015-01" db="EMBL/GenBank/DDBJ databases">
        <title>Genome sequence of the beneficial rhizobacterium Pseudomonas fluorescens 2-79.</title>
        <authorList>
            <person name="Thuermer A."/>
            <person name="Daniel R."/>
        </authorList>
    </citation>
    <scope>NUCLEOTIDE SEQUENCE [LARGE SCALE GENOMIC DNA]</scope>
    <source>
        <strain evidence="1 2">2-79</strain>
    </source>
</reference>
<dbReference type="PATRIC" id="fig|294.125.peg.2618"/>
<dbReference type="Proteomes" id="UP000032210">
    <property type="component" value="Unassembled WGS sequence"/>
</dbReference>
<evidence type="ECO:0000313" key="1">
    <source>
        <dbReference type="EMBL" id="KIR21999.1"/>
    </source>
</evidence>
<comment type="caution">
    <text evidence="1">The sequence shown here is derived from an EMBL/GenBank/DDBJ whole genome shotgun (WGS) entry which is preliminary data.</text>
</comment>
<dbReference type="RefSeq" id="WP_043048849.1">
    <property type="nucleotide sequence ID" value="NZ_JXCQ01000018.1"/>
</dbReference>
<proteinExistence type="predicted"/>
<name>A0A0D0TIU1_PSEFL</name>
<dbReference type="PIRSF" id="PIRSF020481">
    <property type="entry name" value="BAP"/>
    <property type="match status" value="1"/>
</dbReference>